<feature type="domain" description="Amidohydrolase-related" evidence="2">
    <location>
        <begin position="26"/>
        <end position="340"/>
    </location>
</feature>
<organism evidence="3 4">
    <name type="scientific">Sneathiella marina</name>
    <dbReference type="NCBI Taxonomy" id="2950108"/>
    <lineage>
        <taxon>Bacteria</taxon>
        <taxon>Pseudomonadati</taxon>
        <taxon>Pseudomonadota</taxon>
        <taxon>Alphaproteobacteria</taxon>
        <taxon>Sneathiellales</taxon>
        <taxon>Sneathiellaceae</taxon>
        <taxon>Sneathiella</taxon>
    </lineage>
</organism>
<reference evidence="3" key="1">
    <citation type="submission" date="2022-06" db="EMBL/GenBank/DDBJ databases">
        <title>Sneathiella actinostolidae sp. nov., isolated from a sea anemonein the Western Pacific Ocean.</title>
        <authorList>
            <person name="Wei M.J."/>
        </authorList>
    </citation>
    <scope>NUCLEOTIDE SEQUENCE</scope>
    <source>
        <strain evidence="3">PHK-P5</strain>
    </source>
</reference>
<dbReference type="Gene3D" id="3.20.20.140">
    <property type="entry name" value="Metal-dependent hydrolases"/>
    <property type="match status" value="1"/>
</dbReference>
<evidence type="ECO:0000259" key="2">
    <source>
        <dbReference type="Pfam" id="PF04909"/>
    </source>
</evidence>
<comment type="similarity">
    <text evidence="1">Belongs to the metallo-dependent hydrolases superfamily.</text>
</comment>
<dbReference type="PANTHER" id="PTHR43569">
    <property type="entry name" value="AMIDOHYDROLASE"/>
    <property type="match status" value="1"/>
</dbReference>
<accession>A0ABY4W4S0</accession>
<evidence type="ECO:0000313" key="4">
    <source>
        <dbReference type="Proteomes" id="UP001056291"/>
    </source>
</evidence>
<dbReference type="Proteomes" id="UP001056291">
    <property type="component" value="Chromosome"/>
</dbReference>
<dbReference type="SUPFAM" id="SSF51556">
    <property type="entry name" value="Metallo-dependent hydrolases"/>
    <property type="match status" value="1"/>
</dbReference>
<dbReference type="Pfam" id="PF04909">
    <property type="entry name" value="Amidohydro_2"/>
    <property type="match status" value="1"/>
</dbReference>
<evidence type="ECO:0000313" key="3">
    <source>
        <dbReference type="EMBL" id="USG61987.1"/>
    </source>
</evidence>
<dbReference type="RefSeq" id="WP_251935476.1">
    <property type="nucleotide sequence ID" value="NZ_CP098747.1"/>
</dbReference>
<sequence>MIDVPTNIDWLNQTIEETLDPDLPICDAHHHLWDFRVERVAQRYLLDEILSDMNSGHNIVSTVFIECSSMYRSAGPDSLKPVGETEFVNGIAAMSASGLYGDARVAAGIVGSADLTLGDAVGAVLDAHIEAGGGRFRGIRHRASWDPSDQVPNSQATTKENLYLDAKFRRGFANLASRNLSFEGWCYHPQIPQLTDLARSFPETTIILNHFGGPLGIGPYKGTQDEYFPAWKQALSELASCPNVVAKLGGINMEINGFDWHHQKRPPSSKELMEATRRFYEHTIEQFGPKRCMFESNFPVDKVSCSYNILWNSFKRLTTDYSITEKTDLFHDTASRIYRLE</sequence>
<proteinExistence type="inferred from homology"/>
<dbReference type="InterPro" id="IPR052350">
    <property type="entry name" value="Metallo-dep_Lactonases"/>
</dbReference>
<dbReference type="PANTHER" id="PTHR43569:SF1">
    <property type="entry name" value="BLL3371 PROTEIN"/>
    <property type="match status" value="1"/>
</dbReference>
<name>A0ABY4W4S0_9PROT</name>
<keyword evidence="4" id="KW-1185">Reference proteome</keyword>
<dbReference type="InterPro" id="IPR006680">
    <property type="entry name" value="Amidohydro-rel"/>
</dbReference>
<protein>
    <submittedName>
        <fullName evidence="3">Amidohydrolase family protein</fullName>
    </submittedName>
</protein>
<gene>
    <name evidence="3" type="ORF">NBZ79_03235</name>
</gene>
<dbReference type="EMBL" id="CP098747">
    <property type="protein sequence ID" value="USG61987.1"/>
    <property type="molecule type" value="Genomic_DNA"/>
</dbReference>
<dbReference type="InterPro" id="IPR032466">
    <property type="entry name" value="Metal_Hydrolase"/>
</dbReference>
<evidence type="ECO:0000256" key="1">
    <source>
        <dbReference type="ARBA" id="ARBA00038310"/>
    </source>
</evidence>